<feature type="non-terminal residue" evidence="2">
    <location>
        <position position="1"/>
    </location>
</feature>
<dbReference type="InParanoid" id="J0WJ23"/>
<keyword evidence="3" id="KW-1185">Reference proteome</keyword>
<evidence type="ECO:0000256" key="1">
    <source>
        <dbReference type="SAM" id="SignalP"/>
    </source>
</evidence>
<sequence length="123" mass="12771">VVLALVSGVVRGVVLARVSGVVRGVVLALVSGVVRGDVVRALVSGGVVGGVVRDAVGGVVRDASPLFAIIDGHCIVRLRREAYVHAGVVVIVHLHGVVFRAHKSYQRWHGVKPPFASDGLSSQ</sequence>
<evidence type="ECO:0000313" key="2">
    <source>
        <dbReference type="EMBL" id="EJD32288.1"/>
    </source>
</evidence>
<feature type="chain" id="PRO_5003741382" evidence="1">
    <location>
        <begin position="17"/>
        <end position="123"/>
    </location>
</feature>
<dbReference type="Proteomes" id="UP000006514">
    <property type="component" value="Unassembled WGS sequence"/>
</dbReference>
<dbReference type="EMBL" id="JH689124">
    <property type="protein sequence ID" value="EJD32288.1"/>
    <property type="molecule type" value="Genomic_DNA"/>
</dbReference>
<keyword evidence="1" id="KW-0732">Signal</keyword>
<reference evidence="3" key="1">
    <citation type="journal article" date="2012" name="Science">
        <title>The Paleozoic origin of enzymatic lignin decomposition reconstructed from 31 fungal genomes.</title>
        <authorList>
            <person name="Floudas D."/>
            <person name="Binder M."/>
            <person name="Riley R."/>
            <person name="Barry K."/>
            <person name="Blanchette R.A."/>
            <person name="Henrissat B."/>
            <person name="Martinez A.T."/>
            <person name="Otillar R."/>
            <person name="Spatafora J.W."/>
            <person name="Yadav J.S."/>
            <person name="Aerts A."/>
            <person name="Benoit I."/>
            <person name="Boyd A."/>
            <person name="Carlson A."/>
            <person name="Copeland A."/>
            <person name="Coutinho P.M."/>
            <person name="de Vries R.P."/>
            <person name="Ferreira P."/>
            <person name="Findley K."/>
            <person name="Foster B."/>
            <person name="Gaskell J."/>
            <person name="Glotzer D."/>
            <person name="Gorecki P."/>
            <person name="Heitman J."/>
            <person name="Hesse C."/>
            <person name="Hori C."/>
            <person name="Igarashi K."/>
            <person name="Jurgens J.A."/>
            <person name="Kallen N."/>
            <person name="Kersten P."/>
            <person name="Kohler A."/>
            <person name="Kuees U."/>
            <person name="Kumar T.K.A."/>
            <person name="Kuo A."/>
            <person name="LaButti K."/>
            <person name="Larrondo L.F."/>
            <person name="Lindquist E."/>
            <person name="Ling A."/>
            <person name="Lombard V."/>
            <person name="Lucas S."/>
            <person name="Lundell T."/>
            <person name="Martin R."/>
            <person name="McLaughlin D.J."/>
            <person name="Morgenstern I."/>
            <person name="Morin E."/>
            <person name="Murat C."/>
            <person name="Nagy L.G."/>
            <person name="Nolan M."/>
            <person name="Ohm R.A."/>
            <person name="Patyshakuliyeva A."/>
            <person name="Rokas A."/>
            <person name="Ruiz-Duenas F.J."/>
            <person name="Sabat G."/>
            <person name="Salamov A."/>
            <person name="Samejima M."/>
            <person name="Schmutz J."/>
            <person name="Slot J.C."/>
            <person name="St John F."/>
            <person name="Stenlid J."/>
            <person name="Sun H."/>
            <person name="Sun S."/>
            <person name="Syed K."/>
            <person name="Tsang A."/>
            <person name="Wiebenga A."/>
            <person name="Young D."/>
            <person name="Pisabarro A."/>
            <person name="Eastwood D.C."/>
            <person name="Martin F."/>
            <person name="Cullen D."/>
            <person name="Grigoriev I.V."/>
            <person name="Hibbett D.S."/>
        </authorList>
    </citation>
    <scope>NUCLEOTIDE SEQUENCE [LARGE SCALE GENOMIC DNA]</scope>
    <source>
        <strain evidence="3">TFB10046</strain>
    </source>
</reference>
<dbReference type="KEGG" id="adl:AURDEDRAFT_178660"/>
<evidence type="ECO:0000313" key="3">
    <source>
        <dbReference type="Proteomes" id="UP000006514"/>
    </source>
</evidence>
<gene>
    <name evidence="2" type="ORF">AURDEDRAFT_178660</name>
</gene>
<accession>J0WJ23</accession>
<proteinExistence type="predicted"/>
<organism evidence="2 3">
    <name type="scientific">Auricularia subglabra (strain TFB-10046 / SS5)</name>
    <name type="common">White-rot fungus</name>
    <name type="synonym">Auricularia delicata (strain TFB10046)</name>
    <dbReference type="NCBI Taxonomy" id="717982"/>
    <lineage>
        <taxon>Eukaryota</taxon>
        <taxon>Fungi</taxon>
        <taxon>Dikarya</taxon>
        <taxon>Basidiomycota</taxon>
        <taxon>Agaricomycotina</taxon>
        <taxon>Agaricomycetes</taxon>
        <taxon>Auriculariales</taxon>
        <taxon>Auriculariaceae</taxon>
        <taxon>Auricularia</taxon>
    </lineage>
</organism>
<name>J0WJ23_AURST</name>
<dbReference type="AlphaFoldDB" id="J0WJ23"/>
<protein>
    <submittedName>
        <fullName evidence="2">Uncharacterized protein</fullName>
    </submittedName>
</protein>
<feature type="signal peptide" evidence="1">
    <location>
        <begin position="1"/>
        <end position="16"/>
    </location>
</feature>